<evidence type="ECO:0000256" key="5">
    <source>
        <dbReference type="ARBA" id="ARBA00022598"/>
    </source>
</evidence>
<sequence>MPVNSRRDYQSAIETLNSFQTKAQGNVSGDSDKLTEMRKYLHRCGITLEKLDELSVIHVTGTHGKGSTCAYCECILRNHGYRTGFYSSPHLLEVRERIRIDGKPLSKDKFAQHFWDVYDMLNDQKEYENDMPVYFRFLTTLAFYIFLKSGIDVAIIEVGIGGEFDCTNVIRKTVAAGITPISIDHTALLGTTVESIAWHKGGIMKEGSAVFSVEQSENILNVLLDRSKERKCSFKMLKENLYVLDNGSKIPPHVKKTNASLALALSEAYMERNCNDETGSKFSFELAARSIEKTSWPGRYEIKHIKNIRFFLDGAHTVGSIKTCSNWFKDETSTSNRTKALIFNLTGPRNPENFLNELAICDFDVAIFIPNVGYEKETADTANFKLTTDTQLERCQGYKEKWLELEGNSHRKSAEVFASFAQALEQH</sequence>
<dbReference type="PANTHER" id="PTHR11136:SF5">
    <property type="entry name" value="FOLYLPOLYGLUTAMATE SYNTHASE, MITOCHONDRIAL"/>
    <property type="match status" value="1"/>
</dbReference>
<evidence type="ECO:0000256" key="7">
    <source>
        <dbReference type="ARBA" id="ARBA00022741"/>
    </source>
</evidence>
<evidence type="ECO:0000256" key="3">
    <source>
        <dbReference type="ARBA" id="ARBA00013025"/>
    </source>
</evidence>
<evidence type="ECO:0000256" key="1">
    <source>
        <dbReference type="ARBA" id="ARBA00005150"/>
    </source>
</evidence>
<dbReference type="GO" id="GO:0004326">
    <property type="term" value="F:tetrahydrofolylpolyglutamate synthase activity"/>
    <property type="evidence" value="ECO:0007669"/>
    <property type="project" value="UniProtKB-EC"/>
</dbReference>
<dbReference type="PROSITE" id="PS01012">
    <property type="entry name" value="FOLYLPOLYGLU_SYNT_2"/>
    <property type="match status" value="1"/>
</dbReference>
<evidence type="ECO:0000256" key="12">
    <source>
        <dbReference type="ARBA" id="ARBA00047493"/>
    </source>
</evidence>
<keyword evidence="8" id="KW-0067">ATP-binding</keyword>
<evidence type="ECO:0000256" key="2">
    <source>
        <dbReference type="ARBA" id="ARBA00008276"/>
    </source>
</evidence>
<evidence type="ECO:0000256" key="10">
    <source>
        <dbReference type="ARBA" id="ARBA00030592"/>
    </source>
</evidence>
<keyword evidence="7" id="KW-0547">Nucleotide-binding</keyword>
<dbReference type="InterPro" id="IPR036615">
    <property type="entry name" value="Mur_ligase_C_dom_sf"/>
</dbReference>
<dbReference type="SUPFAM" id="SSF53623">
    <property type="entry name" value="MurD-like peptide ligases, catalytic domain"/>
    <property type="match status" value="1"/>
</dbReference>
<accession>A0AAV8XLQ5</accession>
<dbReference type="InterPro" id="IPR001645">
    <property type="entry name" value="Folylpolyglutamate_synth"/>
</dbReference>
<comment type="similarity">
    <text evidence="2">Belongs to the folylpolyglutamate synthase family.</text>
</comment>
<dbReference type="SUPFAM" id="SSF53244">
    <property type="entry name" value="MurD-like peptide ligases, peptide-binding domain"/>
    <property type="match status" value="1"/>
</dbReference>
<evidence type="ECO:0000256" key="8">
    <source>
        <dbReference type="ARBA" id="ARBA00022840"/>
    </source>
</evidence>
<organism evidence="13 14">
    <name type="scientific">Rhamnusium bicolor</name>
    <dbReference type="NCBI Taxonomy" id="1586634"/>
    <lineage>
        <taxon>Eukaryota</taxon>
        <taxon>Metazoa</taxon>
        <taxon>Ecdysozoa</taxon>
        <taxon>Arthropoda</taxon>
        <taxon>Hexapoda</taxon>
        <taxon>Insecta</taxon>
        <taxon>Pterygota</taxon>
        <taxon>Neoptera</taxon>
        <taxon>Endopterygota</taxon>
        <taxon>Coleoptera</taxon>
        <taxon>Polyphaga</taxon>
        <taxon>Cucujiformia</taxon>
        <taxon>Chrysomeloidea</taxon>
        <taxon>Cerambycidae</taxon>
        <taxon>Lepturinae</taxon>
        <taxon>Rhagiini</taxon>
        <taxon>Rhamnusium</taxon>
    </lineage>
</organism>
<dbReference type="Gene3D" id="3.40.1190.10">
    <property type="entry name" value="Mur-like, catalytic domain"/>
    <property type="match status" value="1"/>
</dbReference>
<dbReference type="InterPro" id="IPR036565">
    <property type="entry name" value="Mur-like_cat_sf"/>
</dbReference>
<dbReference type="Proteomes" id="UP001162156">
    <property type="component" value="Unassembled WGS sequence"/>
</dbReference>
<comment type="catalytic activity">
    <reaction evidence="12">
        <text>(6S)-5,6,7,8-tetrahydrofolyl-(gamma-L-Glu)(n) + L-glutamate + ATP = (6S)-5,6,7,8-tetrahydrofolyl-(gamma-L-Glu)(n+1) + ADP + phosphate + H(+)</text>
        <dbReference type="Rhea" id="RHEA:10580"/>
        <dbReference type="Rhea" id="RHEA-COMP:14738"/>
        <dbReference type="Rhea" id="RHEA-COMP:14740"/>
        <dbReference type="ChEBI" id="CHEBI:15378"/>
        <dbReference type="ChEBI" id="CHEBI:29985"/>
        <dbReference type="ChEBI" id="CHEBI:30616"/>
        <dbReference type="ChEBI" id="CHEBI:43474"/>
        <dbReference type="ChEBI" id="CHEBI:141005"/>
        <dbReference type="ChEBI" id="CHEBI:456216"/>
        <dbReference type="EC" id="6.3.2.17"/>
    </reaction>
</comment>
<dbReference type="GO" id="GO:0046872">
    <property type="term" value="F:metal ion binding"/>
    <property type="evidence" value="ECO:0007669"/>
    <property type="project" value="UniProtKB-KW"/>
</dbReference>
<evidence type="ECO:0000313" key="13">
    <source>
        <dbReference type="EMBL" id="KAJ8939395.1"/>
    </source>
</evidence>
<dbReference type="GO" id="GO:0005524">
    <property type="term" value="F:ATP binding"/>
    <property type="evidence" value="ECO:0007669"/>
    <property type="project" value="UniProtKB-KW"/>
</dbReference>
<dbReference type="GO" id="GO:0005739">
    <property type="term" value="C:mitochondrion"/>
    <property type="evidence" value="ECO:0007669"/>
    <property type="project" value="TreeGrafter"/>
</dbReference>
<keyword evidence="4" id="KW-0554">One-carbon metabolism</keyword>
<keyword evidence="6" id="KW-0479">Metal-binding</keyword>
<dbReference type="PANTHER" id="PTHR11136">
    <property type="entry name" value="FOLYLPOLYGLUTAMATE SYNTHASE-RELATED"/>
    <property type="match status" value="1"/>
</dbReference>
<evidence type="ECO:0000313" key="14">
    <source>
        <dbReference type="Proteomes" id="UP001162156"/>
    </source>
</evidence>
<comment type="pathway">
    <text evidence="1">Cofactor biosynthesis; tetrahydrofolylpolyglutamate biosynthesis.</text>
</comment>
<dbReference type="InterPro" id="IPR018109">
    <property type="entry name" value="Folylpolyglutamate_synth_CS"/>
</dbReference>
<keyword evidence="14" id="KW-1185">Reference proteome</keyword>
<comment type="caution">
    <text evidence="13">The sequence shown here is derived from an EMBL/GenBank/DDBJ whole genome shotgun (WGS) entry which is preliminary data.</text>
</comment>
<gene>
    <name evidence="13" type="ORF">NQ314_011141</name>
</gene>
<name>A0AAV8XLQ5_9CUCU</name>
<evidence type="ECO:0000256" key="11">
    <source>
        <dbReference type="ARBA" id="ARBA00030876"/>
    </source>
</evidence>
<dbReference type="NCBIfam" id="TIGR01499">
    <property type="entry name" value="folC"/>
    <property type="match status" value="1"/>
</dbReference>
<dbReference type="EC" id="6.3.2.17" evidence="3"/>
<reference evidence="13" key="1">
    <citation type="journal article" date="2023" name="Insect Mol. Biol.">
        <title>Genome sequencing provides insights into the evolution of gene families encoding plant cell wall-degrading enzymes in longhorned beetles.</title>
        <authorList>
            <person name="Shin N.R."/>
            <person name="Okamura Y."/>
            <person name="Kirsch R."/>
            <person name="Pauchet Y."/>
        </authorList>
    </citation>
    <scope>NUCLEOTIDE SEQUENCE</scope>
    <source>
        <strain evidence="13">RBIC_L_NR</strain>
    </source>
</reference>
<evidence type="ECO:0000256" key="4">
    <source>
        <dbReference type="ARBA" id="ARBA00022563"/>
    </source>
</evidence>
<dbReference type="GO" id="GO:0005829">
    <property type="term" value="C:cytosol"/>
    <property type="evidence" value="ECO:0007669"/>
    <property type="project" value="TreeGrafter"/>
</dbReference>
<dbReference type="GO" id="GO:0006730">
    <property type="term" value="P:one-carbon metabolic process"/>
    <property type="evidence" value="ECO:0007669"/>
    <property type="project" value="UniProtKB-KW"/>
</dbReference>
<dbReference type="AlphaFoldDB" id="A0AAV8XLQ5"/>
<protein>
    <recommendedName>
        <fullName evidence="3">tetrahydrofolate synthase</fullName>
        <ecNumber evidence="3">6.3.2.17</ecNumber>
    </recommendedName>
    <alternativeName>
        <fullName evidence="11">Folylpoly-gamma-glutamate synthetase</fullName>
    </alternativeName>
    <alternativeName>
        <fullName evidence="10">Tetrahydrofolylpolyglutamate synthase</fullName>
    </alternativeName>
</protein>
<dbReference type="EMBL" id="JANEYF010003093">
    <property type="protein sequence ID" value="KAJ8939395.1"/>
    <property type="molecule type" value="Genomic_DNA"/>
</dbReference>
<dbReference type="Gene3D" id="3.90.190.20">
    <property type="entry name" value="Mur ligase, C-terminal domain"/>
    <property type="match status" value="1"/>
</dbReference>
<evidence type="ECO:0000256" key="6">
    <source>
        <dbReference type="ARBA" id="ARBA00022723"/>
    </source>
</evidence>
<proteinExistence type="inferred from homology"/>
<keyword evidence="9" id="KW-0460">Magnesium</keyword>
<keyword evidence="5" id="KW-0436">Ligase</keyword>
<evidence type="ECO:0000256" key="9">
    <source>
        <dbReference type="ARBA" id="ARBA00022842"/>
    </source>
</evidence>